<keyword evidence="3" id="KW-1185">Reference proteome</keyword>
<evidence type="ECO:0000313" key="3">
    <source>
        <dbReference type="Proteomes" id="UP000230423"/>
    </source>
</evidence>
<feature type="compositionally biased region" description="Basic residues" evidence="1">
    <location>
        <begin position="131"/>
        <end position="140"/>
    </location>
</feature>
<feature type="region of interest" description="Disordered" evidence="1">
    <location>
        <begin position="94"/>
        <end position="154"/>
    </location>
</feature>
<proteinExistence type="predicted"/>
<organism evidence="2 3">
    <name type="scientific">Teladorsagia circumcincta</name>
    <name type="common">Brown stomach worm</name>
    <name type="synonym">Ostertagia circumcincta</name>
    <dbReference type="NCBI Taxonomy" id="45464"/>
    <lineage>
        <taxon>Eukaryota</taxon>
        <taxon>Metazoa</taxon>
        <taxon>Ecdysozoa</taxon>
        <taxon>Nematoda</taxon>
        <taxon>Chromadorea</taxon>
        <taxon>Rhabditida</taxon>
        <taxon>Rhabditina</taxon>
        <taxon>Rhabditomorpha</taxon>
        <taxon>Strongyloidea</taxon>
        <taxon>Trichostrongylidae</taxon>
        <taxon>Teladorsagia</taxon>
    </lineage>
</organism>
<dbReference type="OrthoDB" id="5861374at2759"/>
<feature type="compositionally biased region" description="Polar residues" evidence="1">
    <location>
        <begin position="1"/>
        <end position="11"/>
    </location>
</feature>
<dbReference type="Proteomes" id="UP000230423">
    <property type="component" value="Unassembled WGS sequence"/>
</dbReference>
<evidence type="ECO:0000256" key="1">
    <source>
        <dbReference type="SAM" id="MobiDB-lite"/>
    </source>
</evidence>
<dbReference type="EMBL" id="KZ360297">
    <property type="protein sequence ID" value="PIO58681.1"/>
    <property type="molecule type" value="Genomic_DNA"/>
</dbReference>
<accession>A0A2G9TL36</accession>
<evidence type="ECO:0000313" key="2">
    <source>
        <dbReference type="EMBL" id="PIO58681.1"/>
    </source>
</evidence>
<sequence>MLVHNQSMESQFNKHHGARNRAFNPGDPVLVRQYHGNHEEWSNGKILKRVGKVLYKVLVGNKVCVRHANQLRPRYHDDPSMQCHDMDTLFEMFDLPRKPTASQSTSFSPGPIRNAEQAPSMDDSHDYQPRRSTRTRRPTTRLRMDPHQETYVRS</sequence>
<dbReference type="AlphaFoldDB" id="A0A2G9TL36"/>
<protein>
    <submittedName>
        <fullName evidence="2">Uncharacterized protein</fullName>
    </submittedName>
</protein>
<reference evidence="2 3" key="1">
    <citation type="submission" date="2015-09" db="EMBL/GenBank/DDBJ databases">
        <title>Draft genome of the parasitic nematode Teladorsagia circumcincta isolate WARC Sus (inbred).</title>
        <authorList>
            <person name="Mitreva M."/>
        </authorList>
    </citation>
    <scope>NUCLEOTIDE SEQUENCE [LARGE SCALE GENOMIC DNA]</scope>
    <source>
        <strain evidence="2 3">S</strain>
    </source>
</reference>
<feature type="region of interest" description="Disordered" evidence="1">
    <location>
        <begin position="1"/>
        <end position="23"/>
    </location>
</feature>
<feature type="compositionally biased region" description="Basic and acidic residues" evidence="1">
    <location>
        <begin position="142"/>
        <end position="154"/>
    </location>
</feature>
<name>A0A2G9TL36_TELCI</name>
<gene>
    <name evidence="2" type="ORF">TELCIR_19878</name>
</gene>